<protein>
    <submittedName>
        <fullName evidence="5">Uncharacterized protein</fullName>
    </submittedName>
</protein>
<evidence type="ECO:0000256" key="2">
    <source>
        <dbReference type="ARBA" id="ARBA00023163"/>
    </source>
</evidence>
<dbReference type="Pfam" id="PF03514">
    <property type="entry name" value="GRAS"/>
    <property type="match status" value="1"/>
</dbReference>
<dbReference type="InterPro" id="IPR005202">
    <property type="entry name" value="TF_GRAS"/>
</dbReference>
<evidence type="ECO:0000256" key="3">
    <source>
        <dbReference type="PROSITE-ProRule" id="PRU01191"/>
    </source>
</evidence>
<dbReference type="EMBL" id="CM007389">
    <property type="protein sequence ID" value="ONK58570.1"/>
    <property type="molecule type" value="Genomic_DNA"/>
</dbReference>
<evidence type="ECO:0000256" key="1">
    <source>
        <dbReference type="ARBA" id="ARBA00023015"/>
    </source>
</evidence>
<evidence type="ECO:0000256" key="4">
    <source>
        <dbReference type="SAM" id="MobiDB-lite"/>
    </source>
</evidence>
<feature type="compositionally biased region" description="Low complexity" evidence="4">
    <location>
        <begin position="197"/>
        <end position="213"/>
    </location>
</feature>
<organism evidence="5 6">
    <name type="scientific">Asparagus officinalis</name>
    <name type="common">Garden asparagus</name>
    <dbReference type="NCBI Taxonomy" id="4686"/>
    <lineage>
        <taxon>Eukaryota</taxon>
        <taxon>Viridiplantae</taxon>
        <taxon>Streptophyta</taxon>
        <taxon>Embryophyta</taxon>
        <taxon>Tracheophyta</taxon>
        <taxon>Spermatophyta</taxon>
        <taxon>Magnoliopsida</taxon>
        <taxon>Liliopsida</taxon>
        <taxon>Asparagales</taxon>
        <taxon>Asparagaceae</taxon>
        <taxon>Asparagoideae</taxon>
        <taxon>Asparagus</taxon>
    </lineage>
</organism>
<gene>
    <name evidence="5" type="ORF">A4U43_C09F14430</name>
</gene>
<comment type="similarity">
    <text evidence="3">Belongs to the GRAS family.</text>
</comment>
<keyword evidence="2" id="KW-0804">Transcription</keyword>
<keyword evidence="1" id="KW-0805">Transcription regulation</keyword>
<feature type="region of interest" description="SAW" evidence="3">
    <location>
        <begin position="582"/>
        <end position="657"/>
    </location>
</feature>
<evidence type="ECO:0000313" key="6">
    <source>
        <dbReference type="Proteomes" id="UP000243459"/>
    </source>
</evidence>
<keyword evidence="6" id="KW-1185">Reference proteome</keyword>
<dbReference type="PANTHER" id="PTHR31636">
    <property type="entry name" value="OSJNBA0084A10.13 PROTEIN-RELATED"/>
    <property type="match status" value="1"/>
</dbReference>
<name>A0A5P1E7M4_ASPOF</name>
<evidence type="ECO:0000313" key="5">
    <source>
        <dbReference type="EMBL" id="ONK58570.1"/>
    </source>
</evidence>
<feature type="region of interest" description="Disordered" evidence="4">
    <location>
        <begin position="364"/>
        <end position="391"/>
    </location>
</feature>
<proteinExistence type="inferred from homology"/>
<reference evidence="6" key="1">
    <citation type="journal article" date="2017" name="Nat. Commun.">
        <title>The asparagus genome sheds light on the origin and evolution of a young Y chromosome.</title>
        <authorList>
            <person name="Harkess A."/>
            <person name="Zhou J."/>
            <person name="Xu C."/>
            <person name="Bowers J.E."/>
            <person name="Van der Hulst R."/>
            <person name="Ayyampalayam S."/>
            <person name="Mercati F."/>
            <person name="Riccardi P."/>
            <person name="McKain M.R."/>
            <person name="Kakrana A."/>
            <person name="Tang H."/>
            <person name="Ray J."/>
            <person name="Groenendijk J."/>
            <person name="Arikit S."/>
            <person name="Mathioni S.M."/>
            <person name="Nakano M."/>
            <person name="Shan H."/>
            <person name="Telgmann-Rauber A."/>
            <person name="Kanno A."/>
            <person name="Yue Z."/>
            <person name="Chen H."/>
            <person name="Li W."/>
            <person name="Chen Y."/>
            <person name="Xu X."/>
            <person name="Zhang Y."/>
            <person name="Luo S."/>
            <person name="Chen H."/>
            <person name="Gao J."/>
            <person name="Mao Z."/>
            <person name="Pires J.C."/>
            <person name="Luo M."/>
            <person name="Kudrna D."/>
            <person name="Wing R.A."/>
            <person name="Meyers B.C."/>
            <person name="Yi K."/>
            <person name="Kong H."/>
            <person name="Lavrijsen P."/>
            <person name="Sunseri F."/>
            <person name="Falavigna A."/>
            <person name="Ye Y."/>
            <person name="Leebens-Mack J.H."/>
            <person name="Chen G."/>
        </authorList>
    </citation>
    <scope>NUCLEOTIDE SEQUENCE [LARGE SCALE GENOMIC DNA]</scope>
    <source>
        <strain evidence="6">cv. DH0086</strain>
    </source>
</reference>
<dbReference type="AlphaFoldDB" id="A0A5P1E7M4"/>
<feature type="region of interest" description="Disordered" evidence="4">
    <location>
        <begin position="1"/>
        <end position="77"/>
    </location>
</feature>
<dbReference type="PROSITE" id="PS50985">
    <property type="entry name" value="GRAS"/>
    <property type="match status" value="1"/>
</dbReference>
<feature type="compositionally biased region" description="Polar residues" evidence="4">
    <location>
        <begin position="380"/>
        <end position="391"/>
    </location>
</feature>
<dbReference type="Gramene" id="ONK58570">
    <property type="protein sequence ID" value="ONK58570"/>
    <property type="gene ID" value="A4U43_C09F14430"/>
</dbReference>
<feature type="compositionally biased region" description="Polar residues" evidence="4">
    <location>
        <begin position="364"/>
        <end position="373"/>
    </location>
</feature>
<accession>A0A5P1E7M4</accession>
<dbReference type="Proteomes" id="UP000243459">
    <property type="component" value="Chromosome 9"/>
</dbReference>
<sequence>MRCNEKETLSLGALLSQANDPPPAPKSQHSMIDSLFGSKGSLKGIESSSCSKNLLPPPPSPTDPASESNVDIAPSDPDLTTATTTTLLQSLKFDIDLDVEVQSPVDNSIWDSFLADQLDPSTDFMLISSPRRDYMMISSPRRDYMISSPKRDNMISSPKREYMVITSPKRTNMSMNTSINSYSCGYAYGAQQAYGNPNPNTTTNTSSYTTKGKSQSPLHKVFNNSRAYNSSSSAGYEALLDEYGMYSNLKDGSTTEVYEEAVGGMTATLLECLGMPSLNARYGESSEGDHQGYVNGIGIGSSVDGGGGGLMGLNEGSLGSCKSETGEHGLLGPMTTCDQTEQEQDNGLHLSFHLLHARLPPPSQFANAETSGSAARRVPSTISHPPTVSPLASLTRMPARRLPPHYFACTAPPFRPRPPLPPPFSLPPLPLFRPASLAPPQNSTKSSTSALAPTVKFAHPTSPPNQRHFWRFARAAGPTSTSSHPRHSAIGYPVRPAILAGPGAPVPGNLLAMIRDQAPNIVTLVEQEASHNGPHFLGRFLEALHYYSAIFDSLDATFPPDSAARAKLEQYIFQPEIRNIVACEGPARFERHERLEKWRKIMEGKGFKGVDLSPNAVAQSKILLGLYSCDGYRLTEDQGCLLLGWQDRPIIAASAWRC</sequence>
<feature type="region of interest" description="Disordered" evidence="4">
    <location>
        <begin position="197"/>
        <end position="216"/>
    </location>
</feature>
<comment type="caution">
    <text evidence="3">Lacks conserved residue(s) required for the propagation of feature annotation.</text>
</comment>